<dbReference type="InterPro" id="IPR011048">
    <property type="entry name" value="Haem_d1_sf"/>
</dbReference>
<reference evidence="1 2" key="1">
    <citation type="submission" date="2023-11" db="EMBL/GenBank/DDBJ databases">
        <authorList>
            <person name="Val-Calvo J."/>
            <person name="Scortti M."/>
            <person name="Vazquez-Boland J."/>
        </authorList>
    </citation>
    <scope>NUCLEOTIDE SEQUENCE [LARGE SCALE GENOMIC DNA]</scope>
    <source>
        <strain evidence="1 2">PAM 2766</strain>
    </source>
</reference>
<dbReference type="Proteomes" id="UP001629745">
    <property type="component" value="Unassembled WGS sequence"/>
</dbReference>
<keyword evidence="2" id="KW-1185">Reference proteome</keyword>
<evidence type="ECO:0000313" key="2">
    <source>
        <dbReference type="Proteomes" id="UP001629745"/>
    </source>
</evidence>
<comment type="caution">
    <text evidence="1">The sequence shown here is derived from an EMBL/GenBank/DDBJ whole genome shotgun (WGS) entry which is preliminary data.</text>
</comment>
<dbReference type="Gene3D" id="2.130.10.10">
    <property type="entry name" value="YVTN repeat-like/Quinoprotein amine dehydrogenase"/>
    <property type="match status" value="1"/>
</dbReference>
<sequence>MATALHAPLWSFQYGKLLGVTDDGRIAAVEGLASGGGEADTALSAPLADMGRNIEISPLDESTLLVPQPRAGSVARLDIADLSVTDALDAGPEPDVLALDSGSRTLLSLSADASTVTPVDLHRDRLLPATRVDARPGALVQGAARGRQLDFHVVDDSAVTHYQGVDPPVGSVGRLTPGAAAVAGDRAKVSRVYIGPAGTGKVLAVDSDSDGKGLKVVGTADLGEDVQFLATDDTRIYAVTDRRVVVLETHSFDGYAGSTIPVIRDFDYRAALSGEAKDAPVAGVTVAAHRVFLTFSGAPWVVGVAKPRV</sequence>
<name>A0ABW9F9C3_9NOCA</name>
<gene>
    <name evidence="1" type="ORF">ABEU20_000646</name>
</gene>
<proteinExistence type="predicted"/>
<evidence type="ECO:0000313" key="1">
    <source>
        <dbReference type="EMBL" id="MFM1722101.1"/>
    </source>
</evidence>
<dbReference type="InterPro" id="IPR015943">
    <property type="entry name" value="WD40/YVTN_repeat-like_dom_sf"/>
</dbReference>
<protein>
    <submittedName>
        <fullName evidence="1">Uncharacterized protein</fullName>
    </submittedName>
</protein>
<organism evidence="1 2">
    <name type="scientific">Rhodococcus parequi</name>
    <dbReference type="NCBI Taxonomy" id="3137122"/>
    <lineage>
        <taxon>Bacteria</taxon>
        <taxon>Bacillati</taxon>
        <taxon>Actinomycetota</taxon>
        <taxon>Actinomycetes</taxon>
        <taxon>Mycobacteriales</taxon>
        <taxon>Nocardiaceae</taxon>
        <taxon>Rhodococcus</taxon>
    </lineage>
</organism>
<accession>A0ABW9F9C3</accession>
<dbReference type="RefSeq" id="WP_420162688.1">
    <property type="nucleotide sequence ID" value="NZ_JBDLNV010000001.1"/>
</dbReference>
<dbReference type="SUPFAM" id="SSF51004">
    <property type="entry name" value="C-terminal (heme d1) domain of cytochrome cd1-nitrite reductase"/>
    <property type="match status" value="1"/>
</dbReference>
<dbReference type="EMBL" id="JBDLNV010000001">
    <property type="protein sequence ID" value="MFM1722101.1"/>
    <property type="molecule type" value="Genomic_DNA"/>
</dbReference>